<comment type="caution">
    <text evidence="2">The sequence shown here is derived from an EMBL/GenBank/DDBJ whole genome shotgun (WGS) entry which is preliminary data.</text>
</comment>
<protein>
    <submittedName>
        <fullName evidence="2">Uncharacterized protein</fullName>
    </submittedName>
</protein>
<dbReference type="EMBL" id="CADEAL010002380">
    <property type="protein sequence ID" value="CAB1440019.1"/>
    <property type="molecule type" value="Genomic_DNA"/>
</dbReference>
<evidence type="ECO:0000313" key="2">
    <source>
        <dbReference type="EMBL" id="CAB1440019.1"/>
    </source>
</evidence>
<organism evidence="2 3">
    <name type="scientific">Pleuronectes platessa</name>
    <name type="common">European plaice</name>
    <dbReference type="NCBI Taxonomy" id="8262"/>
    <lineage>
        <taxon>Eukaryota</taxon>
        <taxon>Metazoa</taxon>
        <taxon>Chordata</taxon>
        <taxon>Craniata</taxon>
        <taxon>Vertebrata</taxon>
        <taxon>Euteleostomi</taxon>
        <taxon>Actinopterygii</taxon>
        <taxon>Neopterygii</taxon>
        <taxon>Teleostei</taxon>
        <taxon>Neoteleostei</taxon>
        <taxon>Acanthomorphata</taxon>
        <taxon>Carangaria</taxon>
        <taxon>Pleuronectiformes</taxon>
        <taxon>Pleuronectoidei</taxon>
        <taxon>Pleuronectidae</taxon>
        <taxon>Pleuronectes</taxon>
    </lineage>
</organism>
<keyword evidence="3" id="KW-1185">Reference proteome</keyword>
<dbReference type="Proteomes" id="UP001153269">
    <property type="component" value="Unassembled WGS sequence"/>
</dbReference>
<feature type="region of interest" description="Disordered" evidence="1">
    <location>
        <begin position="1"/>
        <end position="24"/>
    </location>
</feature>
<evidence type="ECO:0000313" key="3">
    <source>
        <dbReference type="Proteomes" id="UP001153269"/>
    </source>
</evidence>
<proteinExistence type="predicted"/>
<reference evidence="2" key="1">
    <citation type="submission" date="2020-03" db="EMBL/GenBank/DDBJ databases">
        <authorList>
            <person name="Weist P."/>
        </authorList>
    </citation>
    <scope>NUCLEOTIDE SEQUENCE</scope>
</reference>
<name>A0A9N7YPX1_PLEPL</name>
<feature type="region of interest" description="Disordered" evidence="1">
    <location>
        <begin position="88"/>
        <end position="120"/>
    </location>
</feature>
<sequence length="120" mass="13466">MSRRRRTRSPYMGATPSDISGAPQPWEVEHQSEFRLTEGLALCALSCMGCNTNPQGDLASCKETPSTLACFCPFVNPRQPDFIPRISAFRNPDTPPTPQLQFLARSKPRETGRSVNRRRD</sequence>
<evidence type="ECO:0000256" key="1">
    <source>
        <dbReference type="SAM" id="MobiDB-lite"/>
    </source>
</evidence>
<gene>
    <name evidence="2" type="ORF">PLEPLA_LOCUS27785</name>
</gene>
<accession>A0A9N7YPX1</accession>
<dbReference type="AlphaFoldDB" id="A0A9N7YPX1"/>